<evidence type="ECO:0000313" key="3">
    <source>
        <dbReference type="EMBL" id="KAF0985143.1"/>
    </source>
</evidence>
<feature type="region of interest" description="Disordered" evidence="1">
    <location>
        <begin position="526"/>
        <end position="550"/>
    </location>
</feature>
<dbReference type="GO" id="GO:0006629">
    <property type="term" value="P:lipid metabolic process"/>
    <property type="evidence" value="ECO:0007669"/>
    <property type="project" value="InterPro"/>
</dbReference>
<sequence>MPINKSTDTLEVPYKDEHSVLYEHHQKLNNNQSPKTPALTVSPLEEGDQLAVQTIVEEEKKLEESDFSKSGFQKTKSLFKIATDMMKHSEWEWSDSIGLGYYLNFRKEKIERDFSHVIDEAFKYNSDKRCFVKNDTEISIDTIELWKEYITCIRLLFKEYDNLILKTTFDYADILEYEPKGNAQRSAYAICRDTNRKSLLLLIEGTKSFHDLLTDLNAEAFAFKCDAFSSSENHFVHSGMLERAYWFYYQIIPKIEKYLKKDFPDYSFTIVGHSLGAGTAAILTLLLVTKMPNIRCLAFACPKIFSHELARSDLVKRYITTFINQDDFVPLFSVESFREFKIKRMTNWKSEVMNETQLGKFLKSTDTLLDQSGVYNAFSSLKNGIMSGYNYIVNGSEKNSQQKSPTTSTPPSIKKKSLPPLPKSLTKKRLIKVQEFKDQQVDEEDDLFFSNLVKQYEESISQQDSVVDETTKESCSQNQFTNSTDGIVTCGEATDLRQENVVDASTTIISSSDETVVEEELESHSQTTFEISSQNASDGDSVQKSESTISVSSVSTTSNVQTSMRELPKLPQSFTTGVHLYSPETLFLLRTIDSKVYLKQCKPSEFEHLDFVGSYVADHFSKSYIASLEGLLQSTNRKLPPLPSSLLAKKMIADLHQDETPQQQSPMGADSTQM</sequence>
<dbReference type="OrthoDB" id="438440at2759"/>
<evidence type="ECO:0000259" key="2">
    <source>
        <dbReference type="Pfam" id="PF01764"/>
    </source>
</evidence>
<name>A0A6A5C407_NAEFO</name>
<gene>
    <name evidence="3" type="ORF">FDP41_000182</name>
</gene>
<dbReference type="PANTHER" id="PTHR46023:SF6">
    <property type="entry name" value="LIPASE CLASS 3 FAMILY PROTEIN"/>
    <property type="match status" value="1"/>
</dbReference>
<dbReference type="CDD" id="cd00519">
    <property type="entry name" value="Lipase_3"/>
    <property type="match status" value="1"/>
</dbReference>
<feature type="compositionally biased region" description="Polar residues" evidence="1">
    <location>
        <begin position="526"/>
        <end position="540"/>
    </location>
</feature>
<evidence type="ECO:0000256" key="1">
    <source>
        <dbReference type="SAM" id="MobiDB-lite"/>
    </source>
</evidence>
<reference evidence="3 4" key="1">
    <citation type="journal article" date="2019" name="Sci. Rep.">
        <title>Nanopore sequencing improves the draft genome of the human pathogenic amoeba Naegleria fowleri.</title>
        <authorList>
            <person name="Liechti N."/>
            <person name="Schurch N."/>
            <person name="Bruggmann R."/>
            <person name="Wittwer M."/>
        </authorList>
    </citation>
    <scope>NUCLEOTIDE SEQUENCE [LARGE SCALE GENOMIC DNA]</scope>
    <source>
        <strain evidence="3 4">ATCC 30894</strain>
    </source>
</reference>
<dbReference type="RefSeq" id="XP_044569856.1">
    <property type="nucleotide sequence ID" value="XM_044704946.1"/>
</dbReference>
<dbReference type="VEuPathDB" id="AmoebaDB:NF0011940"/>
<dbReference type="Gene3D" id="3.40.50.1820">
    <property type="entry name" value="alpha/beta hydrolase"/>
    <property type="match status" value="1"/>
</dbReference>
<organism evidence="3 4">
    <name type="scientific">Naegleria fowleri</name>
    <name type="common">Brain eating amoeba</name>
    <dbReference type="NCBI Taxonomy" id="5763"/>
    <lineage>
        <taxon>Eukaryota</taxon>
        <taxon>Discoba</taxon>
        <taxon>Heterolobosea</taxon>
        <taxon>Tetramitia</taxon>
        <taxon>Eutetramitia</taxon>
        <taxon>Vahlkampfiidae</taxon>
        <taxon>Naegleria</taxon>
    </lineage>
</organism>
<dbReference type="AlphaFoldDB" id="A0A6A5C407"/>
<dbReference type="Proteomes" id="UP000444721">
    <property type="component" value="Unassembled WGS sequence"/>
</dbReference>
<dbReference type="GeneID" id="68107400"/>
<dbReference type="VEuPathDB" id="AmoebaDB:NfTy_025170"/>
<feature type="compositionally biased region" description="Low complexity" evidence="1">
    <location>
        <begin position="403"/>
        <end position="412"/>
    </location>
</feature>
<evidence type="ECO:0000313" key="4">
    <source>
        <dbReference type="Proteomes" id="UP000444721"/>
    </source>
</evidence>
<dbReference type="PANTHER" id="PTHR46023">
    <property type="entry name" value="LIPASE CLASS 3 PROTEIN-LIKE"/>
    <property type="match status" value="1"/>
</dbReference>
<feature type="region of interest" description="Disordered" evidence="1">
    <location>
        <begin position="396"/>
        <end position="421"/>
    </location>
</feature>
<dbReference type="SUPFAM" id="SSF53474">
    <property type="entry name" value="alpha/beta-Hydrolases"/>
    <property type="match status" value="1"/>
</dbReference>
<feature type="domain" description="Fungal lipase-type" evidence="2">
    <location>
        <begin position="201"/>
        <end position="334"/>
    </location>
</feature>
<protein>
    <recommendedName>
        <fullName evidence="2">Fungal lipase-type domain-containing protein</fullName>
    </recommendedName>
</protein>
<accession>A0A6A5C407</accession>
<proteinExistence type="predicted"/>
<dbReference type="VEuPathDB" id="AmoebaDB:FDP41_000182"/>
<dbReference type="Pfam" id="PF01764">
    <property type="entry name" value="Lipase_3"/>
    <property type="match status" value="1"/>
</dbReference>
<comment type="caution">
    <text evidence="3">The sequence shown here is derived from an EMBL/GenBank/DDBJ whole genome shotgun (WGS) entry which is preliminary data.</text>
</comment>
<dbReference type="OMA" id="EGEMWFE"/>
<keyword evidence="4" id="KW-1185">Reference proteome</keyword>
<dbReference type="InterPro" id="IPR029058">
    <property type="entry name" value="AB_hydrolase_fold"/>
</dbReference>
<dbReference type="InterPro" id="IPR002921">
    <property type="entry name" value="Fungal_lipase-type"/>
</dbReference>
<dbReference type="EMBL" id="VFQX01000001">
    <property type="protein sequence ID" value="KAF0985143.1"/>
    <property type="molecule type" value="Genomic_DNA"/>
</dbReference>